<dbReference type="AlphaFoldDB" id="A0A0K1EKR7"/>
<protein>
    <recommendedName>
        <fullName evidence="2">histidine kinase</fullName>
        <ecNumber evidence="2">2.7.13.3</ecNumber>
    </recommendedName>
</protein>
<gene>
    <name evidence="8" type="ORF">CMC5_056310</name>
</gene>
<dbReference type="InterPro" id="IPR003661">
    <property type="entry name" value="HisK_dim/P_dom"/>
</dbReference>
<dbReference type="GO" id="GO:0009927">
    <property type="term" value="F:histidine phosphotransfer kinase activity"/>
    <property type="evidence" value="ECO:0007669"/>
    <property type="project" value="TreeGrafter"/>
</dbReference>
<feature type="compositionally biased region" description="Basic residues" evidence="6">
    <location>
        <begin position="1"/>
        <end position="10"/>
    </location>
</feature>
<evidence type="ECO:0000259" key="7">
    <source>
        <dbReference type="PROSITE" id="PS50109"/>
    </source>
</evidence>
<dbReference type="Pfam" id="PF00512">
    <property type="entry name" value="HisKA"/>
    <property type="match status" value="1"/>
</dbReference>
<dbReference type="SUPFAM" id="SSF55874">
    <property type="entry name" value="ATPase domain of HSP90 chaperone/DNA topoisomerase II/histidine kinase"/>
    <property type="match status" value="1"/>
</dbReference>
<dbReference type="EC" id="2.7.13.3" evidence="2"/>
<dbReference type="InterPro" id="IPR004358">
    <property type="entry name" value="Sig_transdc_His_kin-like_C"/>
</dbReference>
<dbReference type="InterPro" id="IPR036097">
    <property type="entry name" value="HisK_dim/P_sf"/>
</dbReference>
<proteinExistence type="predicted"/>
<evidence type="ECO:0000256" key="1">
    <source>
        <dbReference type="ARBA" id="ARBA00000085"/>
    </source>
</evidence>
<evidence type="ECO:0000313" key="8">
    <source>
        <dbReference type="EMBL" id="AKT41431.1"/>
    </source>
</evidence>
<dbReference type="RefSeq" id="WP_050433223.1">
    <property type="nucleotide sequence ID" value="NZ_CP012159.1"/>
</dbReference>
<dbReference type="GO" id="GO:0000155">
    <property type="term" value="F:phosphorelay sensor kinase activity"/>
    <property type="evidence" value="ECO:0007669"/>
    <property type="project" value="InterPro"/>
</dbReference>
<keyword evidence="4" id="KW-0808">Transferase</keyword>
<feature type="domain" description="Histidine kinase" evidence="7">
    <location>
        <begin position="55"/>
        <end position="273"/>
    </location>
</feature>
<evidence type="ECO:0000256" key="4">
    <source>
        <dbReference type="ARBA" id="ARBA00022679"/>
    </source>
</evidence>
<name>A0A0K1EKR7_CHOCO</name>
<dbReference type="InterPro" id="IPR005467">
    <property type="entry name" value="His_kinase_dom"/>
</dbReference>
<comment type="catalytic activity">
    <reaction evidence="1">
        <text>ATP + protein L-histidine = ADP + protein N-phospho-L-histidine.</text>
        <dbReference type="EC" id="2.7.13.3"/>
    </reaction>
</comment>
<evidence type="ECO:0000256" key="2">
    <source>
        <dbReference type="ARBA" id="ARBA00012438"/>
    </source>
</evidence>
<dbReference type="STRING" id="52.CMC5_056310"/>
<dbReference type="Pfam" id="PF02518">
    <property type="entry name" value="HATPase_c"/>
    <property type="match status" value="1"/>
</dbReference>
<sequence length="283" mass="30282">MARVTRKKITTKRDKPSVTSSTTLENECERLEQLCHALEQRAETMEQAHRQTISTVSHDLCNALSVIVMSARLMLRTVGPEAAGRKQLDAILRAADEIEQLARDLVDANHVEAGTLRVDHQPLEIVPLVKQALDMAAPSAAAKPVTLSSEVTPELTAVAADRERLLQVLVTLITNAVRFTPRGGHITLRAEAAGPAGGGGVRFSIADTGPGIPAEQRDRLFTRFAQSRRPPCQVVGLGPYVVKGIVEAHGGAIWVDSEVGVGTTVRFTMPPAGTLREAASAAL</sequence>
<dbReference type="InterPro" id="IPR036890">
    <property type="entry name" value="HATPase_C_sf"/>
</dbReference>
<dbReference type="PROSITE" id="PS50109">
    <property type="entry name" value="HIS_KIN"/>
    <property type="match status" value="1"/>
</dbReference>
<keyword evidence="9" id="KW-1185">Reference proteome</keyword>
<dbReference type="Gene3D" id="3.30.565.10">
    <property type="entry name" value="Histidine kinase-like ATPase, C-terminal domain"/>
    <property type="match status" value="1"/>
</dbReference>
<organism evidence="8 9">
    <name type="scientific">Chondromyces crocatus</name>
    <dbReference type="NCBI Taxonomy" id="52"/>
    <lineage>
        <taxon>Bacteria</taxon>
        <taxon>Pseudomonadati</taxon>
        <taxon>Myxococcota</taxon>
        <taxon>Polyangia</taxon>
        <taxon>Polyangiales</taxon>
        <taxon>Polyangiaceae</taxon>
        <taxon>Chondromyces</taxon>
    </lineage>
</organism>
<dbReference type="EMBL" id="CP012159">
    <property type="protein sequence ID" value="AKT41431.1"/>
    <property type="molecule type" value="Genomic_DNA"/>
</dbReference>
<keyword evidence="3" id="KW-0597">Phosphoprotein</keyword>
<dbReference type="PANTHER" id="PTHR43047">
    <property type="entry name" value="TWO-COMPONENT HISTIDINE PROTEIN KINASE"/>
    <property type="match status" value="1"/>
</dbReference>
<dbReference type="PANTHER" id="PTHR43047:SF72">
    <property type="entry name" value="OSMOSENSING HISTIDINE PROTEIN KINASE SLN1"/>
    <property type="match status" value="1"/>
</dbReference>
<dbReference type="GO" id="GO:0005886">
    <property type="term" value="C:plasma membrane"/>
    <property type="evidence" value="ECO:0007669"/>
    <property type="project" value="TreeGrafter"/>
</dbReference>
<feature type="region of interest" description="Disordered" evidence="6">
    <location>
        <begin position="1"/>
        <end position="24"/>
    </location>
</feature>
<dbReference type="PRINTS" id="PR00344">
    <property type="entry name" value="BCTRLSENSOR"/>
</dbReference>
<evidence type="ECO:0000256" key="5">
    <source>
        <dbReference type="ARBA" id="ARBA00022777"/>
    </source>
</evidence>
<keyword evidence="5" id="KW-0418">Kinase</keyword>
<dbReference type="InterPro" id="IPR003594">
    <property type="entry name" value="HATPase_dom"/>
</dbReference>
<dbReference type="Proteomes" id="UP000067626">
    <property type="component" value="Chromosome"/>
</dbReference>
<dbReference type="Gene3D" id="1.10.287.130">
    <property type="match status" value="1"/>
</dbReference>
<evidence type="ECO:0000256" key="6">
    <source>
        <dbReference type="SAM" id="MobiDB-lite"/>
    </source>
</evidence>
<dbReference type="SMART" id="SM00388">
    <property type="entry name" value="HisKA"/>
    <property type="match status" value="1"/>
</dbReference>
<dbReference type="KEGG" id="ccro:CMC5_056310"/>
<dbReference type="SUPFAM" id="SSF47384">
    <property type="entry name" value="Homodimeric domain of signal transducing histidine kinase"/>
    <property type="match status" value="1"/>
</dbReference>
<reference evidence="8 9" key="1">
    <citation type="submission" date="2015-07" db="EMBL/GenBank/DDBJ databases">
        <title>Genome analysis of myxobacterium Chondromyces crocatus Cm c5 reveals a high potential for natural compound synthesis and the genetic basis for the loss of fruiting body formation.</title>
        <authorList>
            <person name="Zaburannyi N."/>
            <person name="Bunk B."/>
            <person name="Maier J."/>
            <person name="Overmann J."/>
            <person name="Mueller R."/>
        </authorList>
    </citation>
    <scope>NUCLEOTIDE SEQUENCE [LARGE SCALE GENOMIC DNA]</scope>
    <source>
        <strain evidence="8 9">Cm c5</strain>
    </source>
</reference>
<evidence type="ECO:0000313" key="9">
    <source>
        <dbReference type="Proteomes" id="UP000067626"/>
    </source>
</evidence>
<dbReference type="OrthoDB" id="9770955at2"/>
<dbReference type="SMART" id="SM00387">
    <property type="entry name" value="HATPase_c"/>
    <property type="match status" value="1"/>
</dbReference>
<evidence type="ECO:0000256" key="3">
    <source>
        <dbReference type="ARBA" id="ARBA00022553"/>
    </source>
</evidence>
<accession>A0A0K1EKR7</accession>